<feature type="transmembrane region" description="Helical" evidence="6">
    <location>
        <begin position="12"/>
        <end position="27"/>
    </location>
</feature>
<dbReference type="RefSeq" id="WP_221258104.1">
    <property type="nucleotide sequence ID" value="NZ_AP024749.1"/>
</dbReference>
<keyword evidence="2" id="KW-1003">Cell membrane</keyword>
<dbReference type="CDD" id="cd13961">
    <property type="entry name" value="PT_UbiA_DGGGPS"/>
    <property type="match status" value="1"/>
</dbReference>
<dbReference type="InterPro" id="IPR050475">
    <property type="entry name" value="Prenyltransferase_related"/>
</dbReference>
<evidence type="ECO:0000256" key="1">
    <source>
        <dbReference type="ARBA" id="ARBA00004141"/>
    </source>
</evidence>
<dbReference type="Proteomes" id="UP000825258">
    <property type="component" value="Chromosome"/>
</dbReference>
<dbReference type="Pfam" id="PF01040">
    <property type="entry name" value="UbiA"/>
    <property type="match status" value="1"/>
</dbReference>
<feature type="transmembrane region" description="Helical" evidence="6">
    <location>
        <begin position="178"/>
        <end position="196"/>
    </location>
</feature>
<evidence type="ECO:0000256" key="4">
    <source>
        <dbReference type="ARBA" id="ARBA00022989"/>
    </source>
</evidence>
<evidence type="ECO:0000256" key="5">
    <source>
        <dbReference type="ARBA" id="ARBA00023136"/>
    </source>
</evidence>
<feature type="transmembrane region" description="Helical" evidence="6">
    <location>
        <begin position="47"/>
        <end position="70"/>
    </location>
</feature>
<keyword evidence="4 6" id="KW-1133">Transmembrane helix</keyword>
<feature type="transmembrane region" description="Helical" evidence="6">
    <location>
        <begin position="91"/>
        <end position="111"/>
    </location>
</feature>
<accession>A0ABM7S8L9</accession>
<name>A0ABM7S8L9_9FLAO</name>
<dbReference type="PANTHER" id="PTHR42723:SF1">
    <property type="entry name" value="CHLOROPHYLL SYNTHASE, CHLOROPLASTIC"/>
    <property type="match status" value="1"/>
</dbReference>
<feature type="transmembrane region" description="Helical" evidence="6">
    <location>
        <begin position="288"/>
        <end position="309"/>
    </location>
</feature>
<dbReference type="NCBIfam" id="NF009512">
    <property type="entry name" value="PRK12872.1-1"/>
    <property type="match status" value="1"/>
</dbReference>
<gene>
    <name evidence="7" type="ORF">KK2020170_18700</name>
</gene>
<comment type="subcellular location">
    <subcellularLocation>
        <location evidence="1">Membrane</location>
        <topology evidence="1">Multi-pass membrane protein</topology>
    </subcellularLocation>
</comment>
<feature type="transmembrane region" description="Helical" evidence="6">
    <location>
        <begin position="117"/>
        <end position="134"/>
    </location>
</feature>
<keyword evidence="5 6" id="KW-0472">Membrane</keyword>
<organism evidence="7 8">
    <name type="scientific">Flavobacterium okayamense</name>
    <dbReference type="NCBI Taxonomy" id="2830782"/>
    <lineage>
        <taxon>Bacteria</taxon>
        <taxon>Pseudomonadati</taxon>
        <taxon>Bacteroidota</taxon>
        <taxon>Flavobacteriia</taxon>
        <taxon>Flavobacteriales</taxon>
        <taxon>Flavobacteriaceae</taxon>
        <taxon>Flavobacterium</taxon>
    </lineage>
</organism>
<dbReference type="InterPro" id="IPR000537">
    <property type="entry name" value="UbiA_prenyltransferase"/>
</dbReference>
<keyword evidence="3 6" id="KW-0812">Transmembrane</keyword>
<evidence type="ECO:0000256" key="2">
    <source>
        <dbReference type="ARBA" id="ARBA00022475"/>
    </source>
</evidence>
<feature type="transmembrane region" description="Helical" evidence="6">
    <location>
        <begin position="141"/>
        <end position="162"/>
    </location>
</feature>
<sequence>MNFFKLIRIQNLAMIAFMQILFRYTFMKTATFTELTPTFNFLALSHLQFFLLVLATVLIAAGGYIINDIMDQETDEIAKKRIVGVSISEKAAYNYYVICNIIGVGIGFYLSNVIIKPSFTAFFIITAALLYVYATTLKQIAVLGNVIVALILSFSIIIIGIYDLVPSTYAGNREQMKQVFSILTDYAIFAFIINFLREMVKDIEDTDADYASGIATLPVLIGKNRTMKIVFGLSIIPIALLAYYLRTNLFMYDYVVYYALLFIIAPLLFFTIKSWSAKTQKEYKNLSLLLKLILFFGIVSIWVITYSTLHA</sequence>
<dbReference type="InterPro" id="IPR044878">
    <property type="entry name" value="UbiA_sf"/>
</dbReference>
<dbReference type="EMBL" id="AP024749">
    <property type="protein sequence ID" value="BCY29002.1"/>
    <property type="molecule type" value="Genomic_DNA"/>
</dbReference>
<evidence type="ECO:0000256" key="6">
    <source>
        <dbReference type="SAM" id="Phobius"/>
    </source>
</evidence>
<feature type="transmembrane region" description="Helical" evidence="6">
    <location>
        <begin position="257"/>
        <end position="276"/>
    </location>
</feature>
<evidence type="ECO:0000313" key="7">
    <source>
        <dbReference type="EMBL" id="BCY29002.1"/>
    </source>
</evidence>
<feature type="transmembrane region" description="Helical" evidence="6">
    <location>
        <begin position="229"/>
        <end position="245"/>
    </location>
</feature>
<dbReference type="Gene3D" id="1.20.120.1780">
    <property type="entry name" value="UbiA prenyltransferase"/>
    <property type="match status" value="1"/>
</dbReference>
<evidence type="ECO:0000313" key="8">
    <source>
        <dbReference type="Proteomes" id="UP000825258"/>
    </source>
</evidence>
<dbReference type="Gene3D" id="1.10.357.140">
    <property type="entry name" value="UbiA prenyltransferase"/>
    <property type="match status" value="1"/>
</dbReference>
<protein>
    <submittedName>
        <fullName evidence="7">Prenyltransferase</fullName>
    </submittedName>
</protein>
<dbReference type="PANTHER" id="PTHR42723">
    <property type="entry name" value="CHLOROPHYLL SYNTHASE"/>
    <property type="match status" value="1"/>
</dbReference>
<keyword evidence="8" id="KW-1185">Reference proteome</keyword>
<reference evidence="7 8" key="1">
    <citation type="submission" date="2021-06" db="EMBL/GenBank/DDBJ databases">
        <title>Whole genome sequences of Flavobacterium sp. KK2020170 and assembly.</title>
        <authorList>
            <person name="Kitahara K."/>
            <person name="Miyoshi S."/>
            <person name="Uesaka K."/>
        </authorList>
    </citation>
    <scope>NUCLEOTIDE SEQUENCE [LARGE SCALE GENOMIC DNA]</scope>
    <source>
        <strain evidence="7 8">KK2020170</strain>
    </source>
</reference>
<evidence type="ECO:0000256" key="3">
    <source>
        <dbReference type="ARBA" id="ARBA00022692"/>
    </source>
</evidence>
<proteinExistence type="predicted"/>